<dbReference type="GeneID" id="108932808"/>
<evidence type="ECO:0000313" key="2">
    <source>
        <dbReference type="Ensembl" id="ENSSFOP00015015628.1"/>
    </source>
</evidence>
<proteinExistence type="predicted"/>
<dbReference type="Ensembl" id="ENSSFOT00015015810.2">
    <property type="protein sequence ID" value="ENSSFOP00015015628.1"/>
    <property type="gene ID" value="ENSSFOG00015010088.2"/>
</dbReference>
<reference evidence="2 3" key="1">
    <citation type="submission" date="2019-04" db="EMBL/GenBank/DDBJ databases">
        <authorList>
            <consortium name="Wellcome Sanger Institute Data Sharing"/>
        </authorList>
    </citation>
    <scope>NUCLEOTIDE SEQUENCE [LARGE SCALE GENOMIC DNA]</scope>
</reference>
<dbReference type="OrthoDB" id="10003408at2759"/>
<dbReference type="InterPro" id="IPR029369">
    <property type="entry name" value="HDNR"/>
</dbReference>
<dbReference type="PANTHER" id="PTHR35440:SF1">
    <property type="entry name" value="TESTIS-EXPRESSED PROTEIN 36"/>
    <property type="match status" value="1"/>
</dbReference>
<dbReference type="Pfam" id="PF15115">
    <property type="entry name" value="HDNR"/>
    <property type="match status" value="1"/>
</dbReference>
<dbReference type="PANTHER" id="PTHR35440">
    <property type="entry name" value="TESTIS-EXPRESSED PROTEIN 36"/>
    <property type="match status" value="1"/>
</dbReference>
<dbReference type="Proteomes" id="UP000694397">
    <property type="component" value="Chromosome 4"/>
</dbReference>
<evidence type="ECO:0000259" key="1">
    <source>
        <dbReference type="Pfam" id="PF15115"/>
    </source>
</evidence>
<keyword evidence="3" id="KW-1185">Reference proteome</keyword>
<protein>
    <submittedName>
        <fullName evidence="2">Testis expressed 36</fullName>
    </submittedName>
</protein>
<dbReference type="GeneTree" id="ENSGT00940000175884"/>
<dbReference type="KEGG" id="sfm:108932808"/>
<sequence length="195" mass="22933">MKGRNRYAWMENEGKWFAHAGLRVSKEQDISPPGDAGPMMLQVKRYPRVFRSTEQKTMCREYLFSAHDNRDALRDSIETYDNGLGRKKFLDDRRQHNSDVSFLAQGDSSSLKDWRQSFPTYLSDYRGHGKTESPGRRRFPRNHLERSKDAAVQAIEDFMWFGRNDSIHLIPLSVLSATHWHVGKNPWRYSYHSKH</sequence>
<reference evidence="2" key="2">
    <citation type="submission" date="2025-08" db="UniProtKB">
        <authorList>
            <consortium name="Ensembl"/>
        </authorList>
    </citation>
    <scope>IDENTIFICATION</scope>
</reference>
<gene>
    <name evidence="2" type="primary">tex36</name>
</gene>
<feature type="domain" description="Domain of unknown function with conserved HDNR motif" evidence="1">
    <location>
        <begin position="2"/>
        <end position="160"/>
    </location>
</feature>
<dbReference type="RefSeq" id="XP_018604915.1">
    <property type="nucleotide sequence ID" value="XM_018749399.2"/>
</dbReference>
<dbReference type="CTD" id="387718"/>
<dbReference type="AlphaFoldDB" id="A0A8C9RFJ6"/>
<organism evidence="2 3">
    <name type="scientific">Scleropages formosus</name>
    <name type="common">Asian bonytongue</name>
    <name type="synonym">Osteoglossum formosum</name>
    <dbReference type="NCBI Taxonomy" id="113540"/>
    <lineage>
        <taxon>Eukaryota</taxon>
        <taxon>Metazoa</taxon>
        <taxon>Chordata</taxon>
        <taxon>Craniata</taxon>
        <taxon>Vertebrata</taxon>
        <taxon>Euteleostomi</taxon>
        <taxon>Actinopterygii</taxon>
        <taxon>Neopterygii</taxon>
        <taxon>Teleostei</taxon>
        <taxon>Osteoglossocephala</taxon>
        <taxon>Osteoglossomorpha</taxon>
        <taxon>Osteoglossiformes</taxon>
        <taxon>Osteoglossidae</taxon>
        <taxon>Scleropages</taxon>
    </lineage>
</organism>
<evidence type="ECO:0000313" key="3">
    <source>
        <dbReference type="Proteomes" id="UP000694397"/>
    </source>
</evidence>
<reference evidence="2" key="3">
    <citation type="submission" date="2025-09" db="UniProtKB">
        <authorList>
            <consortium name="Ensembl"/>
        </authorList>
    </citation>
    <scope>IDENTIFICATION</scope>
</reference>
<name>A0A8C9RFJ6_SCLFO</name>
<accession>A0A8C9RFJ6</accession>